<keyword evidence="3 7" id="KW-0997">Cell inner membrane</keyword>
<feature type="transmembrane region" description="Helical" evidence="7">
    <location>
        <begin position="243"/>
        <end position="262"/>
    </location>
</feature>
<feature type="transmembrane region" description="Helical" evidence="7">
    <location>
        <begin position="274"/>
        <end position="295"/>
    </location>
</feature>
<evidence type="ECO:0000256" key="3">
    <source>
        <dbReference type="ARBA" id="ARBA00022519"/>
    </source>
</evidence>
<feature type="transmembrane region" description="Helical" evidence="7">
    <location>
        <begin position="96"/>
        <end position="117"/>
    </location>
</feature>
<evidence type="ECO:0000256" key="6">
    <source>
        <dbReference type="ARBA" id="ARBA00023136"/>
    </source>
</evidence>
<evidence type="ECO:0000256" key="5">
    <source>
        <dbReference type="ARBA" id="ARBA00022989"/>
    </source>
</evidence>
<dbReference type="GO" id="GO:0005886">
    <property type="term" value="C:plasma membrane"/>
    <property type="evidence" value="ECO:0007669"/>
    <property type="project" value="UniProtKB-SubCell"/>
</dbReference>
<reference evidence="9 10" key="1">
    <citation type="submission" date="2019-06" db="EMBL/GenBank/DDBJ databases">
        <title>Genome sequence of Rhodobacteraceae bacterium D4M1.</title>
        <authorList>
            <person name="Cao J."/>
        </authorList>
    </citation>
    <scope>NUCLEOTIDE SEQUENCE [LARGE SCALE GENOMIC DNA]</scope>
    <source>
        <strain evidence="9 10">D4M1</strain>
        <plasmid evidence="10">pd4m1a</plasmid>
    </source>
</reference>
<comment type="function">
    <text evidence="7">Part of the tripartite ATP-independent periplasmic (TRAP) transport system.</text>
</comment>
<keyword evidence="10" id="KW-1185">Reference proteome</keyword>
<evidence type="ECO:0000313" key="9">
    <source>
        <dbReference type="EMBL" id="QDL94021.1"/>
    </source>
</evidence>
<organism evidence="9 10">
    <name type="scientific">Paroceanicella profunda</name>
    <dbReference type="NCBI Taxonomy" id="2579971"/>
    <lineage>
        <taxon>Bacteria</taxon>
        <taxon>Pseudomonadati</taxon>
        <taxon>Pseudomonadota</taxon>
        <taxon>Alphaproteobacteria</taxon>
        <taxon>Rhodobacterales</taxon>
        <taxon>Paracoccaceae</taxon>
        <taxon>Paroceanicella</taxon>
    </lineage>
</organism>
<name>A0A5B8FIN6_9RHOB</name>
<feature type="transmembrane region" description="Helical" evidence="7">
    <location>
        <begin position="360"/>
        <end position="387"/>
    </location>
</feature>
<dbReference type="Proteomes" id="UP000305888">
    <property type="component" value="Plasmid pD4M1A"/>
</dbReference>
<evidence type="ECO:0000313" key="10">
    <source>
        <dbReference type="Proteomes" id="UP000305888"/>
    </source>
</evidence>
<keyword evidence="6 7" id="KW-0472">Membrane</keyword>
<feature type="transmembrane region" description="Helical" evidence="7">
    <location>
        <begin position="336"/>
        <end position="354"/>
    </location>
</feature>
<proteinExistence type="inferred from homology"/>
<comment type="subcellular location">
    <subcellularLocation>
        <location evidence="1 7">Cell inner membrane</location>
        <topology evidence="1 7">Multi-pass membrane protein</topology>
    </subcellularLocation>
</comment>
<dbReference type="AlphaFoldDB" id="A0A5B8FIN6"/>
<keyword evidence="9" id="KW-0614">Plasmid</keyword>
<geneLocation type="plasmid" evidence="10">
    <name>pd4m1a</name>
</geneLocation>
<feature type="transmembrane region" description="Helical" evidence="7">
    <location>
        <begin position="307"/>
        <end position="329"/>
    </location>
</feature>
<comment type="similarity">
    <text evidence="7">Belongs to the TRAP transporter large permease family.</text>
</comment>
<evidence type="ECO:0000256" key="2">
    <source>
        <dbReference type="ARBA" id="ARBA00022475"/>
    </source>
</evidence>
<feature type="transmembrane region" description="Helical" evidence="7">
    <location>
        <begin position="170"/>
        <end position="194"/>
    </location>
</feature>
<dbReference type="KEGG" id="ppru:FDP22_19305"/>
<dbReference type="OrthoDB" id="9790209at2"/>
<dbReference type="NCBIfam" id="TIGR00786">
    <property type="entry name" value="dctM"/>
    <property type="match status" value="1"/>
</dbReference>
<comment type="subunit">
    <text evidence="7">The complex comprises the extracytoplasmic solute receptor protein and the two transmembrane proteins.</text>
</comment>
<evidence type="ECO:0000256" key="1">
    <source>
        <dbReference type="ARBA" id="ARBA00004429"/>
    </source>
</evidence>
<dbReference type="GO" id="GO:0022857">
    <property type="term" value="F:transmembrane transporter activity"/>
    <property type="evidence" value="ECO:0007669"/>
    <property type="project" value="UniProtKB-UniRule"/>
</dbReference>
<accession>A0A5B8FIN6</accession>
<dbReference type="EMBL" id="CP040819">
    <property type="protein sequence ID" value="QDL94021.1"/>
    <property type="molecule type" value="Genomic_DNA"/>
</dbReference>
<gene>
    <name evidence="9" type="ORF">FDP22_19305</name>
</gene>
<dbReference type="Pfam" id="PF06808">
    <property type="entry name" value="DctM"/>
    <property type="match status" value="1"/>
</dbReference>
<sequence>MSAGLTTLIASFVVLALARVPIALAMLVSGFAYLFVTGQDLGIVADQVMNSLYGSYVLLAVPMFILAANIMTIGSISERLWRAADALVGGLPGGLGHVTVLVSLVFSSMSGSALADAAGPNLIALRMMRDVGGFRPGFAAALTAAAATIAPIIPPSIPLVLYALNSGASVGALFLGGIIPGLVVGVLLMAGLALMARRQGLAPRPAGPRGTRRTALASAAVPMTIPVVLLGGIWTGVFTPTEAAAVAALYALFIGTAVYRAIGLAALGHAIAESMRVSSTIMLLIAGAFMMNYAITVEQLDRALAAWISGAGLSQTGFLIAINIAFLALGCMIDTGTLILVFVPMLLPTVHALGIDPVHFGVLITVNIMIGLVTPPFGMLLFTLAKLGEVPLSEVIGEIWPFIGILVTALALITFVPASVLWLPGVLGF</sequence>
<keyword evidence="7" id="KW-0813">Transport</keyword>
<keyword evidence="5 7" id="KW-1133">Transmembrane helix</keyword>
<feature type="transmembrane region" description="Helical" evidence="7">
    <location>
        <begin position="138"/>
        <end position="164"/>
    </location>
</feature>
<evidence type="ECO:0000259" key="8">
    <source>
        <dbReference type="Pfam" id="PF06808"/>
    </source>
</evidence>
<keyword evidence="4 7" id="KW-0812">Transmembrane</keyword>
<dbReference type="PRINTS" id="PR00173">
    <property type="entry name" value="EDTRNSPORT"/>
</dbReference>
<dbReference type="InterPro" id="IPR010656">
    <property type="entry name" value="DctM"/>
</dbReference>
<feature type="transmembrane region" description="Helical" evidence="7">
    <location>
        <begin position="399"/>
        <end position="423"/>
    </location>
</feature>
<protein>
    <recommendedName>
        <fullName evidence="7">TRAP transporter large permease protein</fullName>
    </recommendedName>
</protein>
<dbReference type="InterPro" id="IPR004681">
    <property type="entry name" value="TRAP_DctM"/>
</dbReference>
<dbReference type="RefSeq" id="WP_138573543.1">
    <property type="nucleotide sequence ID" value="NZ_CP040819.1"/>
</dbReference>
<evidence type="ECO:0000256" key="4">
    <source>
        <dbReference type="ARBA" id="ARBA00022692"/>
    </source>
</evidence>
<evidence type="ECO:0000256" key="7">
    <source>
        <dbReference type="RuleBase" id="RU369079"/>
    </source>
</evidence>
<feature type="transmembrane region" description="Helical" evidence="7">
    <location>
        <begin position="215"/>
        <end position="237"/>
    </location>
</feature>
<feature type="domain" description="TRAP C4-dicarboxylate transport system permease DctM subunit" evidence="8">
    <location>
        <begin position="10"/>
        <end position="418"/>
    </location>
</feature>
<feature type="transmembrane region" description="Helical" evidence="7">
    <location>
        <begin position="12"/>
        <end position="36"/>
    </location>
</feature>
<dbReference type="PANTHER" id="PTHR33362">
    <property type="entry name" value="SIALIC ACID TRAP TRANSPORTER PERMEASE PROTEIN SIAT-RELATED"/>
    <property type="match status" value="1"/>
</dbReference>
<dbReference type="PIRSF" id="PIRSF006066">
    <property type="entry name" value="HI0050"/>
    <property type="match status" value="1"/>
</dbReference>
<feature type="transmembrane region" description="Helical" evidence="7">
    <location>
        <begin position="56"/>
        <end position="76"/>
    </location>
</feature>
<keyword evidence="2" id="KW-1003">Cell membrane</keyword>